<evidence type="ECO:0000313" key="4">
    <source>
        <dbReference type="Proteomes" id="UP000233551"/>
    </source>
</evidence>
<protein>
    <recommendedName>
        <fullName evidence="2">Integrase catalytic domain-containing protein</fullName>
    </recommendedName>
</protein>
<dbReference type="InterPro" id="IPR012337">
    <property type="entry name" value="RNaseH-like_sf"/>
</dbReference>
<evidence type="ECO:0000256" key="1">
    <source>
        <dbReference type="SAM" id="MobiDB-lite"/>
    </source>
</evidence>
<dbReference type="EMBL" id="PGOL01000349">
    <property type="protein sequence ID" value="PKI71938.1"/>
    <property type="molecule type" value="Genomic_DNA"/>
</dbReference>
<dbReference type="Gene3D" id="3.30.420.10">
    <property type="entry name" value="Ribonuclease H-like superfamily/Ribonuclease H"/>
    <property type="match status" value="1"/>
</dbReference>
<organism evidence="3 4">
    <name type="scientific">Punica granatum</name>
    <name type="common">Pomegranate</name>
    <dbReference type="NCBI Taxonomy" id="22663"/>
    <lineage>
        <taxon>Eukaryota</taxon>
        <taxon>Viridiplantae</taxon>
        <taxon>Streptophyta</taxon>
        <taxon>Embryophyta</taxon>
        <taxon>Tracheophyta</taxon>
        <taxon>Spermatophyta</taxon>
        <taxon>Magnoliopsida</taxon>
        <taxon>eudicotyledons</taxon>
        <taxon>Gunneridae</taxon>
        <taxon>Pentapetalae</taxon>
        <taxon>rosids</taxon>
        <taxon>malvids</taxon>
        <taxon>Myrtales</taxon>
        <taxon>Lythraceae</taxon>
        <taxon>Punica</taxon>
    </lineage>
</organism>
<feature type="compositionally biased region" description="Basic and acidic residues" evidence="1">
    <location>
        <begin position="29"/>
        <end position="39"/>
    </location>
</feature>
<dbReference type="STRING" id="22663.A0A2I0KTY9"/>
<proteinExistence type="predicted"/>
<sequence length="503" mass="55730">MDPLPNANRAHSMAAHDETKRQIAQGRESNAENRGDSKLRGRPFCDYCGRNEHHRATCYQLHGHPSSEQANQRNSRGNFSMQSRSRGSRAQSSSSSVHPQQRGGVFGQIHSGGPYQSGPSQSRSAQYNHGQWRPNQSFNSSPDNYTAVQAHAKQPADLSKLAHLSEAQLQQLVSMVSRDDGEINRLSGENYVPITSKIDWIIDSRASRHMTGSLDNMFDVTPIDGPIIHVPNGATQATFMGKDRTSGSMIGVGELHGGVWLLRRVSSSIQKLRTMKADVRSDNGSEFMSRVIQDYFSDNGIIHHTSCTDTPQQNGRVERKHRHILNVARALMLQASLPIAFWGECISAVAHLINLTPSGVLSGKTPFELLFCKKIGLSTYSCFGCLCYAHHNPRVKDKFGPRSRKCIFIGYPFGKKGWRVYDLESHETFISRDMHFNEADFPFSREQPTESITTSICFLDTAGPAFQGENFGPTSPNLIQGASIRPIEPSPDEIPHGEPSLDG</sequence>
<name>A0A2I0KTY9_PUNGR</name>
<dbReference type="Pfam" id="PF25597">
    <property type="entry name" value="SH3_retrovirus"/>
    <property type="match status" value="1"/>
</dbReference>
<feature type="compositionally biased region" description="Polar residues" evidence="1">
    <location>
        <begin position="66"/>
        <end position="79"/>
    </location>
</feature>
<gene>
    <name evidence="3" type="ORF">CRG98_007666</name>
</gene>
<dbReference type="InterPro" id="IPR039537">
    <property type="entry name" value="Retrotran_Ty1/copia-like"/>
</dbReference>
<evidence type="ECO:0000259" key="2">
    <source>
        <dbReference type="PROSITE" id="PS50994"/>
    </source>
</evidence>
<feature type="region of interest" description="Disordered" evidence="1">
    <location>
        <begin position="477"/>
        <end position="503"/>
    </location>
</feature>
<dbReference type="SUPFAM" id="SSF53098">
    <property type="entry name" value="Ribonuclease H-like"/>
    <property type="match status" value="1"/>
</dbReference>
<reference evidence="3 4" key="1">
    <citation type="submission" date="2017-11" db="EMBL/GenBank/DDBJ databases">
        <title>De-novo sequencing of pomegranate (Punica granatum L.) genome.</title>
        <authorList>
            <person name="Akparov Z."/>
            <person name="Amiraslanov A."/>
            <person name="Hajiyeva S."/>
            <person name="Abbasov M."/>
            <person name="Kaur K."/>
            <person name="Hamwieh A."/>
            <person name="Solovyev V."/>
            <person name="Salamov A."/>
            <person name="Braich B."/>
            <person name="Kosarev P."/>
            <person name="Mahmoud A."/>
            <person name="Hajiyev E."/>
            <person name="Babayeva S."/>
            <person name="Izzatullayeva V."/>
            <person name="Mammadov A."/>
            <person name="Mammadov A."/>
            <person name="Sharifova S."/>
            <person name="Ojaghi J."/>
            <person name="Eynullazada K."/>
            <person name="Bayramov B."/>
            <person name="Abdulazimova A."/>
            <person name="Shahmuradov I."/>
        </authorList>
    </citation>
    <scope>NUCLEOTIDE SEQUENCE [LARGE SCALE GENOMIC DNA]</scope>
    <source>
        <strain evidence="4">cv. AG2017</strain>
        <tissue evidence="3">Leaf</tissue>
    </source>
</reference>
<dbReference type="PANTHER" id="PTHR42648">
    <property type="entry name" value="TRANSPOSASE, PUTATIVE-RELATED"/>
    <property type="match status" value="1"/>
</dbReference>
<dbReference type="Proteomes" id="UP000233551">
    <property type="component" value="Unassembled WGS sequence"/>
</dbReference>
<feature type="region of interest" description="Disordered" evidence="1">
    <location>
        <begin position="62"/>
        <end position="152"/>
    </location>
</feature>
<dbReference type="AlphaFoldDB" id="A0A2I0KTY9"/>
<dbReference type="GO" id="GO:0003676">
    <property type="term" value="F:nucleic acid binding"/>
    <property type="evidence" value="ECO:0007669"/>
    <property type="project" value="InterPro"/>
</dbReference>
<feature type="compositionally biased region" description="Polar residues" evidence="1">
    <location>
        <begin position="125"/>
        <end position="147"/>
    </location>
</feature>
<feature type="domain" description="Integrase catalytic" evidence="2">
    <location>
        <begin position="279"/>
        <end position="374"/>
    </location>
</feature>
<dbReference type="InterPro" id="IPR057670">
    <property type="entry name" value="SH3_retrovirus"/>
</dbReference>
<dbReference type="PANTHER" id="PTHR42648:SF31">
    <property type="entry name" value="RNA-DIRECTED DNA POLYMERASE"/>
    <property type="match status" value="1"/>
</dbReference>
<dbReference type="InterPro" id="IPR036397">
    <property type="entry name" value="RNaseH_sf"/>
</dbReference>
<feature type="compositionally biased region" description="Low complexity" evidence="1">
    <location>
        <begin position="111"/>
        <end position="124"/>
    </location>
</feature>
<accession>A0A2I0KTY9</accession>
<dbReference type="InterPro" id="IPR001584">
    <property type="entry name" value="Integrase_cat-core"/>
</dbReference>
<dbReference type="GO" id="GO:0015074">
    <property type="term" value="P:DNA integration"/>
    <property type="evidence" value="ECO:0007669"/>
    <property type="project" value="InterPro"/>
</dbReference>
<comment type="caution">
    <text evidence="3">The sequence shown here is derived from an EMBL/GenBank/DDBJ whole genome shotgun (WGS) entry which is preliminary data.</text>
</comment>
<keyword evidence="4" id="KW-1185">Reference proteome</keyword>
<feature type="region of interest" description="Disordered" evidence="1">
    <location>
        <begin position="1"/>
        <end position="42"/>
    </location>
</feature>
<dbReference type="PROSITE" id="PS50994">
    <property type="entry name" value="INTEGRASE"/>
    <property type="match status" value="1"/>
</dbReference>
<feature type="compositionally biased region" description="Low complexity" evidence="1">
    <location>
        <begin position="80"/>
        <end position="102"/>
    </location>
</feature>
<evidence type="ECO:0000313" key="3">
    <source>
        <dbReference type="EMBL" id="PKI71938.1"/>
    </source>
</evidence>